<proteinExistence type="predicted"/>
<dbReference type="SUPFAM" id="SSF52540">
    <property type="entry name" value="P-loop containing nucleoside triphosphate hydrolases"/>
    <property type="match status" value="1"/>
</dbReference>
<accession>A0A1W1CNN8</accession>
<dbReference type="InterPro" id="IPR027417">
    <property type="entry name" value="P-loop_NTPase"/>
</dbReference>
<protein>
    <recommendedName>
        <fullName evidence="2">Thymidylate kinase-like domain-containing protein</fullName>
    </recommendedName>
</protein>
<organism evidence="1">
    <name type="scientific">hydrothermal vent metagenome</name>
    <dbReference type="NCBI Taxonomy" id="652676"/>
    <lineage>
        <taxon>unclassified sequences</taxon>
        <taxon>metagenomes</taxon>
        <taxon>ecological metagenomes</taxon>
    </lineage>
</organism>
<gene>
    <name evidence="1" type="ORF">MNB_SM-5-645</name>
</gene>
<dbReference type="EMBL" id="FPHH01000100">
    <property type="protein sequence ID" value="SFV67389.1"/>
    <property type="molecule type" value="Genomic_DNA"/>
</dbReference>
<dbReference type="Gene3D" id="3.40.50.300">
    <property type="entry name" value="P-loop containing nucleotide triphosphate hydrolases"/>
    <property type="match status" value="1"/>
</dbReference>
<name>A0A1W1CNN8_9ZZZZ</name>
<sequence length="434" mass="51045">MDESIVFLEDFIERLAEKNIAMPSLRYKPYTKEVAFSGDYDFITSPKSIDSILQTLFELASSYCINFVIDRIKYGKIMIYIYNKYDDNSIILEIWTYLDVKCPKSLGYILWEDIEKEIVSDTKKGYALSLEFEALYYIAHLQSKKKDLRVALIQMRLHHYLDALKVKKSDLVKFYEILLKDATSLDEIATKVNGILIEKGLLYTNANREKAAKVLEIRLKRAQARIYAQLLRKIKVIPVVGPDGVGKTSIIEGIKKNAHSKINYYRFKGLFRHSLLYKLSSLYLRKKLPQSMPKNQYDDIYGAWLIRIASLRYPLVVLSAWLSGRFYFSDRFFHDYIIQDTRFLEKEAKLRKNWKELLKFIPNSFWFIHLDAPTEVILSRKEELNAIAIEHYREYIFQMYLQKPSLVYSYINTSLDLQRCVMPLLHQAKSIGIK</sequence>
<evidence type="ECO:0008006" key="2">
    <source>
        <dbReference type="Google" id="ProtNLM"/>
    </source>
</evidence>
<reference evidence="1" key="1">
    <citation type="submission" date="2016-10" db="EMBL/GenBank/DDBJ databases">
        <authorList>
            <person name="de Groot N.N."/>
        </authorList>
    </citation>
    <scope>NUCLEOTIDE SEQUENCE</scope>
</reference>
<dbReference type="AlphaFoldDB" id="A0A1W1CNN8"/>
<evidence type="ECO:0000313" key="1">
    <source>
        <dbReference type="EMBL" id="SFV67389.1"/>
    </source>
</evidence>